<dbReference type="AlphaFoldDB" id="A0AB37Q5H1"/>
<accession>A0AB37Q5H1</accession>
<sequence length="60" mass="6625">MARRKPSVTRTIKGLERMAHDAEAKASSMRELGFPDYARSISAAANAFSDAAIMLERQLK</sequence>
<dbReference type="RefSeq" id="WP_144434294.1">
    <property type="nucleotide sequence ID" value="NZ_RBPH01000255.1"/>
</dbReference>
<organism evidence="1 2">
    <name type="scientific">Pseudomonas cannabina</name>
    <dbReference type="NCBI Taxonomy" id="86840"/>
    <lineage>
        <taxon>Bacteria</taxon>
        <taxon>Pseudomonadati</taxon>
        <taxon>Pseudomonadota</taxon>
        <taxon>Gammaproteobacteria</taxon>
        <taxon>Pseudomonadales</taxon>
        <taxon>Pseudomonadaceae</taxon>
        <taxon>Pseudomonas</taxon>
    </lineage>
</organism>
<gene>
    <name evidence="1" type="ORF">ALQ53_200187</name>
</gene>
<reference evidence="1 2" key="1">
    <citation type="submission" date="2018-08" db="EMBL/GenBank/DDBJ databases">
        <title>Recombination of ecologically and evolutionarily significant loci maintains genetic cohesion in the Pseudomonas syringae species complex.</title>
        <authorList>
            <person name="Dillon M."/>
            <person name="Thakur S."/>
            <person name="Almeida R.N.D."/>
            <person name="Weir B.S."/>
            <person name="Guttman D.S."/>
        </authorList>
    </citation>
    <scope>NUCLEOTIDE SEQUENCE [LARGE SCALE GENOMIC DNA]</scope>
    <source>
        <strain evidence="1 2">ICMP 15201</strain>
    </source>
</reference>
<evidence type="ECO:0000313" key="2">
    <source>
        <dbReference type="Proteomes" id="UP000269335"/>
    </source>
</evidence>
<comment type="caution">
    <text evidence="1">The sequence shown here is derived from an EMBL/GenBank/DDBJ whole genome shotgun (WGS) entry which is preliminary data.</text>
</comment>
<name>A0AB37Q5H1_PSECA</name>
<evidence type="ECO:0000313" key="1">
    <source>
        <dbReference type="EMBL" id="RMN76668.1"/>
    </source>
</evidence>
<dbReference type="EMBL" id="RBPH01000255">
    <property type="protein sequence ID" value="RMN76668.1"/>
    <property type="molecule type" value="Genomic_DNA"/>
</dbReference>
<proteinExistence type="predicted"/>
<protein>
    <submittedName>
        <fullName evidence="1">Uncharacterized protein</fullName>
    </submittedName>
</protein>
<dbReference type="Proteomes" id="UP000269335">
    <property type="component" value="Unassembled WGS sequence"/>
</dbReference>